<evidence type="ECO:0000313" key="2">
    <source>
        <dbReference type="EMBL" id="TXB70174.1"/>
    </source>
</evidence>
<dbReference type="InterPro" id="IPR021615">
    <property type="entry name" value="Omp28"/>
</dbReference>
<evidence type="ECO:0000313" key="3">
    <source>
        <dbReference type="Proteomes" id="UP000321580"/>
    </source>
</evidence>
<dbReference type="Proteomes" id="UP000321580">
    <property type="component" value="Unassembled WGS sequence"/>
</dbReference>
<keyword evidence="1" id="KW-0812">Transmembrane</keyword>
<dbReference type="OrthoDB" id="1081990at2"/>
<accession>A0A5C6S9B7</accession>
<comment type="caution">
    <text evidence="2">The sequence shown here is derived from an EMBL/GenBank/DDBJ whole genome shotgun (WGS) entry which is preliminary data.</text>
</comment>
<dbReference type="AlphaFoldDB" id="A0A5C6S9B7"/>
<organism evidence="2 3">
    <name type="scientific">Phaeodactylibacter luteus</name>
    <dbReference type="NCBI Taxonomy" id="1564516"/>
    <lineage>
        <taxon>Bacteria</taxon>
        <taxon>Pseudomonadati</taxon>
        <taxon>Bacteroidota</taxon>
        <taxon>Saprospiria</taxon>
        <taxon>Saprospirales</taxon>
        <taxon>Haliscomenobacteraceae</taxon>
        <taxon>Phaeodactylibacter</taxon>
    </lineage>
</organism>
<keyword evidence="3" id="KW-1185">Reference proteome</keyword>
<evidence type="ECO:0000256" key="1">
    <source>
        <dbReference type="SAM" id="Phobius"/>
    </source>
</evidence>
<protein>
    <submittedName>
        <fullName evidence="2">Omp28-related outer membrane protein</fullName>
    </submittedName>
</protein>
<dbReference type="Gene3D" id="2.60.40.10">
    <property type="entry name" value="Immunoglobulins"/>
    <property type="match status" value="1"/>
</dbReference>
<keyword evidence="1" id="KW-1133">Transmembrane helix</keyword>
<sequence>MAAFLVCAQLLAFIPFPVLGLSAHRSRVGLAFLKNLAMKTFLLVLGGVLAFAPAFAQSYDLVQRTGSSQTDNFQGQFDAILLTGSQDDVLSDWQPLPFEFNFFGEPVSGYFASDNGYITFDPSATVSYNAPSALPQAAGPNLAVYAFWHDFYLNGNSSAQDVVYASTWGKAPNRVHAVTWRSVASYQTSGSYYFSLRLYECGGIEVGLYQGNNADGVIGVENGQGTEAVVAAGSGMASFGSSDIFLQGDDRLFGFQPAGLELDLSLQGINLPLYLSEAQQQASFLLKNQGQSAIQSFELHYGFEGGPVQTAIVEGINLPALGSMAFAPGQLLETGAAGHKTVVAHIEKVNGMAQADGQSCNNEASLNVAVGQGSGQVPKVLIEEFSGAWCGACIFGKLILDDIRTSFGDQVEIISVHHADAMDFPEGLRVAYNIFAFPQAIINRRPYDGAIPLQRDSWGSAVEAARQVPSPAQVAVSYQVNESARTLDIALQTTFTDYGAGDFRMVPMVLEDGVTGTGSGYDQVNFSDEYGGVSPIVGYVHDNVLRALPSGPFGVPGAIPGAVSPGEVYTQTFSYAIPQDFDMANIRAAGALINVNSSNLSRPVISAAEVVDVISTVETPDKVRSTVYPNPVTEGTFWVERADSSGPAILQVYSLSGQLAYEQAIEGGRSQVILPFALSGGLYLYRIASQKAELLGAGKILLHR</sequence>
<keyword evidence="1" id="KW-0472">Membrane</keyword>
<dbReference type="NCBIfam" id="TIGR04183">
    <property type="entry name" value="Por_Secre_tail"/>
    <property type="match status" value="1"/>
</dbReference>
<dbReference type="InterPro" id="IPR026444">
    <property type="entry name" value="Secre_tail"/>
</dbReference>
<feature type="transmembrane region" description="Helical" evidence="1">
    <location>
        <begin position="36"/>
        <end position="56"/>
    </location>
</feature>
<dbReference type="InterPro" id="IPR036249">
    <property type="entry name" value="Thioredoxin-like_sf"/>
</dbReference>
<dbReference type="Pfam" id="PF11551">
    <property type="entry name" value="Omp28"/>
    <property type="match status" value="1"/>
</dbReference>
<dbReference type="SUPFAM" id="SSF52833">
    <property type="entry name" value="Thioredoxin-like"/>
    <property type="match status" value="1"/>
</dbReference>
<gene>
    <name evidence="2" type="ORF">FRY97_00270</name>
</gene>
<reference evidence="2 3" key="1">
    <citation type="submission" date="2019-08" db="EMBL/GenBank/DDBJ databases">
        <title>Genome of Phaeodactylibacter luteus.</title>
        <authorList>
            <person name="Bowman J.P."/>
        </authorList>
    </citation>
    <scope>NUCLEOTIDE SEQUENCE [LARGE SCALE GENOMIC DNA]</scope>
    <source>
        <strain evidence="2 3">KCTC 42180</strain>
    </source>
</reference>
<dbReference type="EMBL" id="VOOR01000001">
    <property type="protein sequence ID" value="TXB70174.1"/>
    <property type="molecule type" value="Genomic_DNA"/>
</dbReference>
<name>A0A5C6S9B7_9BACT</name>
<proteinExistence type="predicted"/>
<dbReference type="InterPro" id="IPR013783">
    <property type="entry name" value="Ig-like_fold"/>
</dbReference>